<protein>
    <submittedName>
        <fullName evidence="2">Ig-like domain-containing protein</fullName>
    </submittedName>
</protein>
<dbReference type="Gene3D" id="2.60.40.10">
    <property type="entry name" value="Immunoglobulins"/>
    <property type="match status" value="2"/>
</dbReference>
<dbReference type="RefSeq" id="WP_385876370.1">
    <property type="nucleotide sequence ID" value="NZ_JBHLXE010000042.1"/>
</dbReference>
<dbReference type="EMBL" id="JBHLXE010000042">
    <property type="protein sequence ID" value="MFC0179272.1"/>
    <property type="molecule type" value="Genomic_DNA"/>
</dbReference>
<feature type="domain" description="Bacterial Ig-like" evidence="1">
    <location>
        <begin position="2"/>
        <end position="78"/>
    </location>
</feature>
<evidence type="ECO:0000259" key="1">
    <source>
        <dbReference type="Pfam" id="PF19077"/>
    </source>
</evidence>
<dbReference type="Pfam" id="PF19077">
    <property type="entry name" value="Big_13"/>
    <property type="match status" value="2"/>
</dbReference>
<evidence type="ECO:0000313" key="3">
    <source>
        <dbReference type="Proteomes" id="UP001589758"/>
    </source>
</evidence>
<gene>
    <name evidence="2" type="ORF">ACFFIT_04025</name>
</gene>
<dbReference type="Proteomes" id="UP001589758">
    <property type="component" value="Unassembled WGS sequence"/>
</dbReference>
<comment type="caution">
    <text evidence="2">The sequence shown here is derived from an EMBL/GenBank/DDBJ whole genome shotgun (WGS) entry which is preliminary data.</text>
</comment>
<evidence type="ECO:0000313" key="2">
    <source>
        <dbReference type="EMBL" id="MFC0179272.1"/>
    </source>
</evidence>
<feature type="non-terminal residue" evidence="2">
    <location>
        <position position="1"/>
    </location>
</feature>
<dbReference type="InterPro" id="IPR013783">
    <property type="entry name" value="Ig-like_fold"/>
</dbReference>
<reference evidence="2 3" key="1">
    <citation type="submission" date="2024-09" db="EMBL/GenBank/DDBJ databases">
        <authorList>
            <person name="Sun Q."/>
            <person name="Mori K."/>
        </authorList>
    </citation>
    <scope>NUCLEOTIDE SEQUENCE [LARGE SCALE GENOMIC DNA]</scope>
    <source>
        <strain evidence="2 3">CCM 8545</strain>
    </source>
</reference>
<sequence>GYTDDKRPDIEGRAPDGVVEVAIYLGNDLIGRVPVVNNSWTYNFAKDLTEGKQTISVAPVNYVGTIGDKTSLSFTVETEVPPALSQQFLDLYDDFGPKTGSVKRGESTDDRQPEFKGTAGGKIAFIKIYDNGKELAVVPVNEDGTWSYTPAANLAGGEHNFQAAPMTKSGV</sequence>
<proteinExistence type="predicted"/>
<organism evidence="2 3">
    <name type="scientific">Thorsellia kenyensis</name>
    <dbReference type="NCBI Taxonomy" id="1549888"/>
    <lineage>
        <taxon>Bacteria</taxon>
        <taxon>Pseudomonadati</taxon>
        <taxon>Pseudomonadota</taxon>
        <taxon>Gammaproteobacteria</taxon>
        <taxon>Enterobacterales</taxon>
        <taxon>Thorselliaceae</taxon>
        <taxon>Thorsellia</taxon>
    </lineage>
</organism>
<dbReference type="InterPro" id="IPR044016">
    <property type="entry name" value="Big_13"/>
</dbReference>
<feature type="domain" description="Bacterial Ig-like" evidence="1">
    <location>
        <begin position="98"/>
        <end position="164"/>
    </location>
</feature>
<feature type="non-terminal residue" evidence="2">
    <location>
        <position position="171"/>
    </location>
</feature>
<name>A0ABV6C8H5_9GAMM</name>
<accession>A0ABV6C8H5</accession>
<keyword evidence="3" id="KW-1185">Reference proteome</keyword>